<reference evidence="2 3" key="1">
    <citation type="submission" date="2023-07" db="EMBL/GenBank/DDBJ databases">
        <title>Sorghum-associated microbial communities from plants grown in Nebraska, USA.</title>
        <authorList>
            <person name="Schachtman D."/>
        </authorList>
    </citation>
    <scope>NUCLEOTIDE SEQUENCE [LARGE SCALE GENOMIC DNA]</scope>
    <source>
        <strain evidence="2 3">BE308</strain>
    </source>
</reference>
<organism evidence="2 3">
    <name type="scientific">Rhodoferax saidenbachensis</name>
    <dbReference type="NCBI Taxonomy" id="1484693"/>
    <lineage>
        <taxon>Bacteria</taxon>
        <taxon>Pseudomonadati</taxon>
        <taxon>Pseudomonadota</taxon>
        <taxon>Betaproteobacteria</taxon>
        <taxon>Burkholderiales</taxon>
        <taxon>Comamonadaceae</taxon>
        <taxon>Rhodoferax</taxon>
    </lineage>
</organism>
<dbReference type="RefSeq" id="WP_310339202.1">
    <property type="nucleotide sequence ID" value="NZ_JAVDXO010000001.1"/>
</dbReference>
<dbReference type="EMBL" id="JAVDXO010000001">
    <property type="protein sequence ID" value="MDR7305245.1"/>
    <property type="molecule type" value="Genomic_DNA"/>
</dbReference>
<keyword evidence="1" id="KW-0732">Signal</keyword>
<protein>
    <recommendedName>
        <fullName evidence="4">Thioredoxin-like fold domain-containing protein</fullName>
    </recommendedName>
</protein>
<dbReference type="InterPro" id="IPR036249">
    <property type="entry name" value="Thioredoxin-like_sf"/>
</dbReference>
<gene>
    <name evidence="2" type="ORF">J2X15_000511</name>
</gene>
<evidence type="ECO:0008006" key="4">
    <source>
        <dbReference type="Google" id="ProtNLM"/>
    </source>
</evidence>
<evidence type="ECO:0000313" key="3">
    <source>
        <dbReference type="Proteomes" id="UP001268089"/>
    </source>
</evidence>
<proteinExistence type="predicted"/>
<dbReference type="Proteomes" id="UP001268089">
    <property type="component" value="Unassembled WGS sequence"/>
</dbReference>
<sequence>MFLSAIPRARRALLSMLGLTAALLTVSPAQADIKSVSAEIAKLYNNGRVSETIFQDLYRIDFGPNSAPYYVSESVSLILQTDGTQITQWTQPISKPAPISDEEKSGVLNAIIHNIRFDKLIQLKRGKGTNRILLLSAYDCPFCIKLERMLESAGDKVDATFYIVPATLNPSDKARQDKVHNIWCANDNAETWHQGLVKASQQYPAGDTSAGCTLGDLDRRDMAILLRSLGTKQIGYPFMVPDNGQPMVAAQELPVFLEQIKTGAEKQFWAPKYRAVYPVAEYAQFRADKAGPRGWYK</sequence>
<keyword evidence="3" id="KW-1185">Reference proteome</keyword>
<dbReference type="SUPFAM" id="SSF52833">
    <property type="entry name" value="Thioredoxin-like"/>
    <property type="match status" value="1"/>
</dbReference>
<name>A0ABU1ZK49_9BURK</name>
<feature type="signal peptide" evidence="1">
    <location>
        <begin position="1"/>
        <end position="31"/>
    </location>
</feature>
<comment type="caution">
    <text evidence="2">The sequence shown here is derived from an EMBL/GenBank/DDBJ whole genome shotgun (WGS) entry which is preliminary data.</text>
</comment>
<evidence type="ECO:0000313" key="2">
    <source>
        <dbReference type="EMBL" id="MDR7305245.1"/>
    </source>
</evidence>
<evidence type="ECO:0000256" key="1">
    <source>
        <dbReference type="SAM" id="SignalP"/>
    </source>
</evidence>
<accession>A0ABU1ZK49</accession>
<dbReference type="Gene3D" id="3.40.30.10">
    <property type="entry name" value="Glutaredoxin"/>
    <property type="match status" value="1"/>
</dbReference>
<feature type="chain" id="PRO_5045999884" description="Thioredoxin-like fold domain-containing protein" evidence="1">
    <location>
        <begin position="32"/>
        <end position="297"/>
    </location>
</feature>